<dbReference type="Proteomes" id="UP001485301">
    <property type="component" value="Chromosome"/>
</dbReference>
<accession>A0ACD5C8Z3</accession>
<reference evidence="1" key="1">
    <citation type="submission" date="2024-04" db="EMBL/GenBank/DDBJ databases">
        <title>Complete genome sequence of Sphingobacterium thalpophiium BAA-1094.</title>
        <authorList>
            <person name="Adaikpoh B.I."/>
        </authorList>
    </citation>
    <scope>NUCLEOTIDE SEQUENCE</scope>
    <source>
        <strain evidence="1">BAA-1094</strain>
    </source>
</reference>
<gene>
    <name evidence="1" type="ORF">AACH28_11500</name>
</gene>
<protein>
    <submittedName>
        <fullName evidence="1">ABC transporter permease</fullName>
    </submittedName>
</protein>
<dbReference type="EMBL" id="CP151087">
    <property type="protein sequence ID" value="WZN58137.1"/>
    <property type="molecule type" value="Genomic_DNA"/>
</dbReference>
<proteinExistence type="predicted"/>
<name>A0ACD5C8Z3_9SPHI</name>
<evidence type="ECO:0000313" key="1">
    <source>
        <dbReference type="EMBL" id="WZN58137.1"/>
    </source>
</evidence>
<sequence>MIKNNLKIAWRNLTRNFSTSFINIVGLAMGIATFLLISLYVTDEFSFDRYNEHADRIVRVVFRGTVKGGTINEAHVMPPVASTMKSELPEVEETARLRIGGSPLFVVNNKVFHEEKMAFVDASFFKIFTLPFIKGNLSTAISSPNSAVISESTALKYFGTNDVVGRDLIIKDNTNILKITGVIKDVPQNSHFHFDVFTSLDALEDSRSDSWMTSEYYTYALLSKNASREKLEKNLATLFDKHVATQFMAGFGMSYQEFKKTGNKIGLYLQPLTDIHLHSNFNYDLSVPGDIRYVYIFSAIALFMLLIATINFMNLSTASGFKRCKEVGVRKVLGADKQNLMRQFMLEGVLLTYISLGIALGIVLLALPLFNQISGKEIDIQKLEISKIIPILLGFGLIVGLFSSSYPALYLSSFNPLRVLKGK</sequence>
<evidence type="ECO:0000313" key="2">
    <source>
        <dbReference type="Proteomes" id="UP001485301"/>
    </source>
</evidence>
<keyword evidence="2" id="KW-1185">Reference proteome</keyword>
<organism evidence="1 2">
    <name type="scientific">Sphingobacterium thalpophilum</name>
    <dbReference type="NCBI Taxonomy" id="259"/>
    <lineage>
        <taxon>Bacteria</taxon>
        <taxon>Pseudomonadati</taxon>
        <taxon>Bacteroidota</taxon>
        <taxon>Sphingobacteriia</taxon>
        <taxon>Sphingobacteriales</taxon>
        <taxon>Sphingobacteriaceae</taxon>
        <taxon>Sphingobacterium</taxon>
    </lineage>
</organism>